<evidence type="ECO:0000256" key="1">
    <source>
        <dbReference type="SAM" id="Coils"/>
    </source>
</evidence>
<name>A0AAW0N1P3_9GOBI</name>
<evidence type="ECO:0000313" key="3">
    <source>
        <dbReference type="EMBL" id="KAK7886611.1"/>
    </source>
</evidence>
<dbReference type="InterPro" id="IPR004244">
    <property type="entry name" value="Transposase_22"/>
</dbReference>
<evidence type="ECO:0008006" key="5">
    <source>
        <dbReference type="Google" id="ProtNLM"/>
    </source>
</evidence>
<evidence type="ECO:0000256" key="2">
    <source>
        <dbReference type="SAM" id="MobiDB-lite"/>
    </source>
</evidence>
<comment type="caution">
    <text evidence="3">The sequence shown here is derived from an EMBL/GenBank/DDBJ whole genome shotgun (WGS) entry which is preliminary data.</text>
</comment>
<evidence type="ECO:0000313" key="4">
    <source>
        <dbReference type="Proteomes" id="UP001460270"/>
    </source>
</evidence>
<reference evidence="4" key="1">
    <citation type="submission" date="2024-04" db="EMBL/GenBank/DDBJ databases">
        <title>Salinicola lusitanus LLJ914,a marine bacterium isolated from the Okinawa Trough.</title>
        <authorList>
            <person name="Li J."/>
        </authorList>
    </citation>
    <scope>NUCLEOTIDE SEQUENCE [LARGE SCALE GENOMIC DNA]</scope>
</reference>
<organism evidence="3 4">
    <name type="scientific">Mugilogobius chulae</name>
    <name type="common">yellowstripe goby</name>
    <dbReference type="NCBI Taxonomy" id="88201"/>
    <lineage>
        <taxon>Eukaryota</taxon>
        <taxon>Metazoa</taxon>
        <taxon>Chordata</taxon>
        <taxon>Craniata</taxon>
        <taxon>Vertebrata</taxon>
        <taxon>Euteleostomi</taxon>
        <taxon>Actinopterygii</taxon>
        <taxon>Neopterygii</taxon>
        <taxon>Teleostei</taxon>
        <taxon>Neoteleostei</taxon>
        <taxon>Acanthomorphata</taxon>
        <taxon>Gobiaria</taxon>
        <taxon>Gobiiformes</taxon>
        <taxon>Gobioidei</taxon>
        <taxon>Gobiidae</taxon>
        <taxon>Gobionellinae</taxon>
        <taxon>Mugilogobius</taxon>
    </lineage>
</organism>
<sequence length="282" mass="31966">MTNKGAPDSKRSREMLSSSDLEESVAFTNEDREMLRNISKQLKKLDILDELKRDVSDLKRSVNFTNATVEELKTEQIALKDEAKLLKQTVTTLSSDNQKLKTALLDLQSRSMRDNLLFMGIQEQASETYKMSEALVRSFLKERLKIPGEEVEAIPMERAHRLGRRSASGKSRPIVVKFPSSKHVERLLSLSKILKGTPYYISRQYPGEVVAKRRALIPIMNSFKQKGEKVRLVVDKLYVNDVLYRSQPPAGIKTKSRDDGAAPRNNVDGVFSNAKKLKKNGK</sequence>
<protein>
    <recommendedName>
        <fullName evidence="5">Transposase element L1Md-A101/L1Md-A102/L1Md-A2</fullName>
    </recommendedName>
</protein>
<proteinExistence type="predicted"/>
<feature type="region of interest" description="Disordered" evidence="2">
    <location>
        <begin position="249"/>
        <end position="282"/>
    </location>
</feature>
<gene>
    <name evidence="3" type="ORF">WMY93_026232</name>
</gene>
<dbReference type="EMBL" id="JBBPFD010000019">
    <property type="protein sequence ID" value="KAK7886611.1"/>
    <property type="molecule type" value="Genomic_DNA"/>
</dbReference>
<dbReference type="AlphaFoldDB" id="A0AAW0N1P3"/>
<feature type="region of interest" description="Disordered" evidence="2">
    <location>
        <begin position="1"/>
        <end position="24"/>
    </location>
</feature>
<accession>A0AAW0N1P3</accession>
<feature type="coiled-coil region" evidence="1">
    <location>
        <begin position="48"/>
        <end position="89"/>
    </location>
</feature>
<keyword evidence="4" id="KW-1185">Reference proteome</keyword>
<dbReference type="PANTHER" id="PTHR11505">
    <property type="entry name" value="L1 TRANSPOSABLE ELEMENT-RELATED"/>
    <property type="match status" value="1"/>
</dbReference>
<dbReference type="Proteomes" id="UP001460270">
    <property type="component" value="Unassembled WGS sequence"/>
</dbReference>
<dbReference type="Gene3D" id="3.30.70.1820">
    <property type="entry name" value="L1 transposable element, RRM domain"/>
    <property type="match status" value="1"/>
</dbReference>
<keyword evidence="1" id="KW-0175">Coiled coil</keyword>